<evidence type="ECO:0000313" key="8">
    <source>
        <dbReference type="EMBL" id="EDV93666.1"/>
    </source>
</evidence>
<feature type="region of interest" description="Disordered" evidence="5">
    <location>
        <begin position="1157"/>
        <end position="1181"/>
    </location>
</feature>
<dbReference type="Proteomes" id="UP000001070">
    <property type="component" value="Unassembled WGS sequence"/>
</dbReference>
<dbReference type="PANTHER" id="PTHR15245:SF20">
    <property type="entry name" value="SYMPLEKIN"/>
    <property type="match status" value="1"/>
</dbReference>
<proteinExistence type="predicted"/>
<dbReference type="FunCoup" id="B4JGG9">
    <property type="interactions" value="2250"/>
</dbReference>
<keyword evidence="9" id="KW-1185">Reference proteome</keyword>
<accession>B4JGG9</accession>
<evidence type="ECO:0000256" key="2">
    <source>
        <dbReference type="ARBA" id="ARBA00022664"/>
    </source>
</evidence>
<dbReference type="InterPro" id="IPR021850">
    <property type="entry name" value="Symplekin/Pta1"/>
</dbReference>
<keyword evidence="2" id="KW-0507">mRNA processing</keyword>
<evidence type="ECO:0000256" key="1">
    <source>
        <dbReference type="ARBA" id="ARBA00004123"/>
    </source>
</evidence>
<dbReference type="OrthoDB" id="331600at2759"/>
<evidence type="ECO:0000256" key="4">
    <source>
        <dbReference type="SAM" id="Coils"/>
    </source>
</evidence>
<sequence>MDSIIGRSQFVSETANLFTDEKTATARAKVVEWCNEFITANVTLKCELLVKVQEIVLSSCVELADEFLEPVLSLAHDQNQEVRKQVVSFIEQLCKVKVELLPYVINVISMLLRDSSAQVIKRVIQACGSIYKNGLQYLCGLTDATDSAEQAWNVLSLIKAQVLDMIDNENDGIRTNAIKFLEGVIILQSYADEDSMKRDGDFSLSDVPEQCKLIRRQKLQDEGTNIFDIMLQFHGTTHISSVNLIACTSSLCTVAKMRPVRMGAVVEAFKHLNSNLPPTLTDSQVSSVRKSLRMQLQTLLKLRGSFEFSSTIRNILLDLGASTNEIQKLLPKMDKQEMARRQKRILENAAQSLAKKARLVEQQQLQQQQQQPREMELDEHELERQRQKSTRVNEKFLAEHLRSTETVINLVVEFLPSLPEAAPAKFLEEYTPIKQLSLPQQVSNISHQFGQQLTELRLGPGTAAFSKEPPMKAKTQTPGEALPEKVAMDVDESESSEKLSELELQRKEEATKKLRDTMERSKGEQTVIERMKERAKTLKLQEITKPLSRNVKEKFLLDAIIRILNSERQCIMGGVSAKRRKLVTVIAATFPDNVRYGIMQFILGDIKQRIDLAFSWLYEEYSLLQGFTRHTYVKTENRPDHAYNELLNQLIRGIGERCEYKDRIILLRRIYLEAPILPEEAIMQLVQLCLVEEFMPHGLEMVKDLTVLRPPRKNRFVRVLLNFAVHERADLRERALAHLVTIYHVHKIVPARIDEFAIEWLEFVVAETPPKAIFSADYGRPSPEAAWKEDTAKVCLLLALTLLPYQPEVYLEKICQVFSETSAELKRTILRSLDAPIKKLGVESPVLLKLLEDCPKGLETLVIRIIYILTERVPTPHPDLVLRVRELYQNKVKDVRVLIPILSGLSRSELIAVLPKLIKLNQAVVKEVFNRLLGIGAEFAHQQMALSSTDLLVALHTIDTNVCDLKAIVKATSLCLAERDVYTQDVLMAVLQQLVEITPVPTLMMRTTIQSLTLCPRLSNFVLNLLQRLILKQVWRQKVIWEGFLKTVQRLKPQSLPVLLQLPPPQLADALQQCPDLRPQLLEYAESIQDEPMSGITQQILDIISGKSVDVFVTDESGGYINPDNIKKELVDTSDIGVISTVPVLTSLPIAAPMPVPAPAPQPVPAPALSDLNQPLPPGED</sequence>
<dbReference type="PANTHER" id="PTHR15245">
    <property type="entry name" value="SYMPLEKIN-RELATED"/>
    <property type="match status" value="1"/>
</dbReference>
<dbReference type="GO" id="GO:0006398">
    <property type="term" value="P:mRNA 3'-end processing by stem-loop binding and cleavage"/>
    <property type="evidence" value="ECO:0007669"/>
    <property type="project" value="EnsemblMetazoa"/>
</dbReference>
<gene>
    <name evidence="8" type="primary">Dgri\GH19442</name>
    <name evidence="8" type="ORF">Dgri_GH19442</name>
</gene>
<keyword evidence="3" id="KW-0539">Nucleus</keyword>
<organism evidence="9">
    <name type="scientific">Drosophila grimshawi</name>
    <name type="common">Hawaiian fruit fly</name>
    <name type="synonym">Idiomyia grimshawi</name>
    <dbReference type="NCBI Taxonomy" id="7222"/>
    <lineage>
        <taxon>Eukaryota</taxon>
        <taxon>Metazoa</taxon>
        <taxon>Ecdysozoa</taxon>
        <taxon>Arthropoda</taxon>
        <taxon>Hexapoda</taxon>
        <taxon>Insecta</taxon>
        <taxon>Pterygota</taxon>
        <taxon>Neoptera</taxon>
        <taxon>Endopterygota</taxon>
        <taxon>Diptera</taxon>
        <taxon>Brachycera</taxon>
        <taxon>Muscomorpha</taxon>
        <taxon>Ephydroidea</taxon>
        <taxon>Drosophilidae</taxon>
        <taxon>Drosophila</taxon>
        <taxon>Hawaiian Drosophila</taxon>
    </lineage>
</organism>
<evidence type="ECO:0000259" key="6">
    <source>
        <dbReference type="Pfam" id="PF11935"/>
    </source>
</evidence>
<feature type="compositionally biased region" description="Basic and acidic residues" evidence="5">
    <location>
        <begin position="381"/>
        <end position="390"/>
    </location>
</feature>
<evidence type="ECO:0000259" key="7">
    <source>
        <dbReference type="Pfam" id="PF12295"/>
    </source>
</evidence>
<reference evidence="8 9" key="1">
    <citation type="journal article" date="2007" name="Nature">
        <title>Evolution of genes and genomes on the Drosophila phylogeny.</title>
        <authorList>
            <consortium name="Drosophila 12 Genomes Consortium"/>
            <person name="Clark A.G."/>
            <person name="Eisen M.B."/>
            <person name="Smith D.R."/>
            <person name="Bergman C.M."/>
            <person name="Oliver B."/>
            <person name="Markow T.A."/>
            <person name="Kaufman T.C."/>
            <person name="Kellis M."/>
            <person name="Gelbart W."/>
            <person name="Iyer V.N."/>
            <person name="Pollard D.A."/>
            <person name="Sackton T.B."/>
            <person name="Larracuente A.M."/>
            <person name="Singh N.D."/>
            <person name="Abad J.P."/>
            <person name="Abt D.N."/>
            <person name="Adryan B."/>
            <person name="Aguade M."/>
            <person name="Akashi H."/>
            <person name="Anderson W.W."/>
            <person name="Aquadro C.F."/>
            <person name="Ardell D.H."/>
            <person name="Arguello R."/>
            <person name="Artieri C.G."/>
            <person name="Barbash D.A."/>
            <person name="Barker D."/>
            <person name="Barsanti P."/>
            <person name="Batterham P."/>
            <person name="Batzoglou S."/>
            <person name="Begun D."/>
            <person name="Bhutkar A."/>
            <person name="Blanco E."/>
            <person name="Bosak S.A."/>
            <person name="Bradley R.K."/>
            <person name="Brand A.D."/>
            <person name="Brent M.R."/>
            <person name="Brooks A.N."/>
            <person name="Brown R.H."/>
            <person name="Butlin R.K."/>
            <person name="Caggese C."/>
            <person name="Calvi B.R."/>
            <person name="Bernardo de Carvalho A."/>
            <person name="Caspi A."/>
            <person name="Castrezana S."/>
            <person name="Celniker S.E."/>
            <person name="Chang J.L."/>
            <person name="Chapple C."/>
            <person name="Chatterji S."/>
            <person name="Chinwalla A."/>
            <person name="Civetta A."/>
            <person name="Clifton S.W."/>
            <person name="Comeron J.M."/>
            <person name="Costello J.C."/>
            <person name="Coyne J.A."/>
            <person name="Daub J."/>
            <person name="David R.G."/>
            <person name="Delcher A.L."/>
            <person name="Delehaunty K."/>
            <person name="Do C.B."/>
            <person name="Ebling H."/>
            <person name="Edwards K."/>
            <person name="Eickbush T."/>
            <person name="Evans J.D."/>
            <person name="Filipski A."/>
            <person name="Findeiss S."/>
            <person name="Freyhult E."/>
            <person name="Fulton L."/>
            <person name="Fulton R."/>
            <person name="Garcia A.C."/>
            <person name="Gardiner A."/>
            <person name="Garfield D.A."/>
            <person name="Garvin B.E."/>
            <person name="Gibson G."/>
            <person name="Gilbert D."/>
            <person name="Gnerre S."/>
            <person name="Godfrey J."/>
            <person name="Good R."/>
            <person name="Gotea V."/>
            <person name="Gravely B."/>
            <person name="Greenberg A.J."/>
            <person name="Griffiths-Jones S."/>
            <person name="Gross S."/>
            <person name="Guigo R."/>
            <person name="Gustafson E.A."/>
            <person name="Haerty W."/>
            <person name="Hahn M.W."/>
            <person name="Halligan D.L."/>
            <person name="Halpern A.L."/>
            <person name="Halter G.M."/>
            <person name="Han M.V."/>
            <person name="Heger A."/>
            <person name="Hillier L."/>
            <person name="Hinrichs A.S."/>
            <person name="Holmes I."/>
            <person name="Hoskins R.A."/>
            <person name="Hubisz M.J."/>
            <person name="Hultmark D."/>
            <person name="Huntley M.A."/>
            <person name="Jaffe D.B."/>
            <person name="Jagadeeshan S."/>
            <person name="Jeck W.R."/>
            <person name="Johnson J."/>
            <person name="Jones C.D."/>
            <person name="Jordan W.C."/>
            <person name="Karpen G.H."/>
            <person name="Kataoka E."/>
            <person name="Keightley P.D."/>
            <person name="Kheradpour P."/>
            <person name="Kirkness E.F."/>
            <person name="Koerich L.B."/>
            <person name="Kristiansen K."/>
            <person name="Kudrna D."/>
            <person name="Kulathinal R.J."/>
            <person name="Kumar S."/>
            <person name="Kwok R."/>
            <person name="Lander E."/>
            <person name="Langley C.H."/>
            <person name="Lapoint R."/>
            <person name="Lazzaro B.P."/>
            <person name="Lee S.J."/>
            <person name="Levesque L."/>
            <person name="Li R."/>
            <person name="Lin C.F."/>
            <person name="Lin M.F."/>
            <person name="Lindblad-Toh K."/>
            <person name="Llopart A."/>
            <person name="Long M."/>
            <person name="Low L."/>
            <person name="Lozovsky E."/>
            <person name="Lu J."/>
            <person name="Luo M."/>
            <person name="Machado C.A."/>
            <person name="Makalowski W."/>
            <person name="Marzo M."/>
            <person name="Matsuda M."/>
            <person name="Matzkin L."/>
            <person name="McAllister B."/>
            <person name="McBride C.S."/>
            <person name="McKernan B."/>
            <person name="McKernan K."/>
            <person name="Mendez-Lago M."/>
            <person name="Minx P."/>
            <person name="Mollenhauer M.U."/>
            <person name="Montooth K."/>
            <person name="Mount S.M."/>
            <person name="Mu X."/>
            <person name="Myers E."/>
            <person name="Negre B."/>
            <person name="Newfeld S."/>
            <person name="Nielsen R."/>
            <person name="Noor M.A."/>
            <person name="O'Grady P."/>
            <person name="Pachter L."/>
            <person name="Papaceit M."/>
            <person name="Parisi M.J."/>
            <person name="Parisi M."/>
            <person name="Parts L."/>
            <person name="Pedersen J.S."/>
            <person name="Pesole G."/>
            <person name="Phillippy A.M."/>
            <person name="Ponting C.P."/>
            <person name="Pop M."/>
            <person name="Porcelli D."/>
            <person name="Powell J.R."/>
            <person name="Prohaska S."/>
            <person name="Pruitt K."/>
            <person name="Puig M."/>
            <person name="Quesneville H."/>
            <person name="Ram K.R."/>
            <person name="Rand D."/>
            <person name="Rasmussen M.D."/>
            <person name="Reed L.K."/>
            <person name="Reenan R."/>
            <person name="Reily A."/>
            <person name="Remington K.A."/>
            <person name="Rieger T.T."/>
            <person name="Ritchie M.G."/>
            <person name="Robin C."/>
            <person name="Rogers Y.H."/>
            <person name="Rohde C."/>
            <person name="Rozas J."/>
            <person name="Rubenfield M.J."/>
            <person name="Ruiz A."/>
            <person name="Russo S."/>
            <person name="Salzberg S.L."/>
            <person name="Sanchez-Gracia A."/>
            <person name="Saranga D.J."/>
            <person name="Sato H."/>
            <person name="Schaeffer S.W."/>
            <person name="Schatz M.C."/>
            <person name="Schlenke T."/>
            <person name="Schwartz R."/>
            <person name="Segarra C."/>
            <person name="Singh R.S."/>
            <person name="Sirot L."/>
            <person name="Sirota M."/>
            <person name="Sisneros N.B."/>
            <person name="Smith C.D."/>
            <person name="Smith T.F."/>
            <person name="Spieth J."/>
            <person name="Stage D.E."/>
            <person name="Stark A."/>
            <person name="Stephan W."/>
            <person name="Strausberg R.L."/>
            <person name="Strempel S."/>
            <person name="Sturgill D."/>
            <person name="Sutton G."/>
            <person name="Sutton G.G."/>
            <person name="Tao W."/>
            <person name="Teichmann S."/>
            <person name="Tobari Y.N."/>
            <person name="Tomimura Y."/>
            <person name="Tsolas J.M."/>
            <person name="Valente V.L."/>
            <person name="Venter E."/>
            <person name="Venter J.C."/>
            <person name="Vicario S."/>
            <person name="Vieira F.G."/>
            <person name="Vilella A.J."/>
            <person name="Villasante A."/>
            <person name="Walenz B."/>
            <person name="Wang J."/>
            <person name="Wasserman M."/>
            <person name="Watts T."/>
            <person name="Wilson D."/>
            <person name="Wilson R.K."/>
            <person name="Wing R.A."/>
            <person name="Wolfner M.F."/>
            <person name="Wong A."/>
            <person name="Wong G.K."/>
            <person name="Wu C.I."/>
            <person name="Wu G."/>
            <person name="Yamamoto D."/>
            <person name="Yang H.P."/>
            <person name="Yang S.P."/>
            <person name="Yorke J.A."/>
            <person name="Yoshida K."/>
            <person name="Zdobnov E."/>
            <person name="Zhang P."/>
            <person name="Zhang Y."/>
            <person name="Zimin A.V."/>
            <person name="Baldwin J."/>
            <person name="Abdouelleil A."/>
            <person name="Abdulkadir J."/>
            <person name="Abebe A."/>
            <person name="Abera B."/>
            <person name="Abreu J."/>
            <person name="Acer S.C."/>
            <person name="Aftuck L."/>
            <person name="Alexander A."/>
            <person name="An P."/>
            <person name="Anderson E."/>
            <person name="Anderson S."/>
            <person name="Arachi H."/>
            <person name="Azer M."/>
            <person name="Bachantsang P."/>
            <person name="Barry A."/>
            <person name="Bayul T."/>
            <person name="Berlin A."/>
            <person name="Bessette D."/>
            <person name="Bloom T."/>
            <person name="Blye J."/>
            <person name="Boguslavskiy L."/>
            <person name="Bonnet C."/>
            <person name="Boukhgalter B."/>
            <person name="Bourzgui I."/>
            <person name="Brown A."/>
            <person name="Cahill P."/>
            <person name="Channer S."/>
            <person name="Cheshatsang Y."/>
            <person name="Chuda L."/>
            <person name="Citroen M."/>
            <person name="Collymore A."/>
            <person name="Cooke P."/>
            <person name="Costello M."/>
            <person name="D'Aco K."/>
            <person name="Daza R."/>
            <person name="De Haan G."/>
            <person name="DeGray S."/>
            <person name="DeMaso C."/>
            <person name="Dhargay N."/>
            <person name="Dooley K."/>
            <person name="Dooley E."/>
            <person name="Doricent M."/>
            <person name="Dorje P."/>
            <person name="Dorjee K."/>
            <person name="Dupes A."/>
            <person name="Elong R."/>
            <person name="Falk J."/>
            <person name="Farina A."/>
            <person name="Faro S."/>
            <person name="Ferguson D."/>
            <person name="Fisher S."/>
            <person name="Foley C.D."/>
            <person name="Franke A."/>
            <person name="Friedrich D."/>
            <person name="Gadbois L."/>
            <person name="Gearin G."/>
            <person name="Gearin C.R."/>
            <person name="Giannoukos G."/>
            <person name="Goode T."/>
            <person name="Graham J."/>
            <person name="Grandbois E."/>
            <person name="Grewal S."/>
            <person name="Gyaltsen K."/>
            <person name="Hafez N."/>
            <person name="Hagos B."/>
            <person name="Hall J."/>
            <person name="Henson C."/>
            <person name="Hollinger A."/>
            <person name="Honan T."/>
            <person name="Huard M.D."/>
            <person name="Hughes L."/>
            <person name="Hurhula B."/>
            <person name="Husby M.E."/>
            <person name="Kamat A."/>
            <person name="Kanga B."/>
            <person name="Kashin S."/>
            <person name="Khazanovich D."/>
            <person name="Kisner P."/>
            <person name="Lance K."/>
            <person name="Lara M."/>
            <person name="Lee W."/>
            <person name="Lennon N."/>
            <person name="Letendre F."/>
            <person name="LeVine R."/>
            <person name="Lipovsky A."/>
            <person name="Liu X."/>
            <person name="Liu J."/>
            <person name="Liu S."/>
            <person name="Lokyitsang T."/>
            <person name="Lokyitsang Y."/>
            <person name="Lubonja R."/>
            <person name="Lui A."/>
            <person name="MacDonald P."/>
            <person name="Magnisalis V."/>
            <person name="Maru K."/>
            <person name="Matthews C."/>
            <person name="McCusker W."/>
            <person name="McDonough S."/>
            <person name="Mehta T."/>
            <person name="Meldrim J."/>
            <person name="Meneus L."/>
            <person name="Mihai O."/>
            <person name="Mihalev A."/>
            <person name="Mihova T."/>
            <person name="Mittelman R."/>
            <person name="Mlenga V."/>
            <person name="Montmayeur A."/>
            <person name="Mulrain L."/>
            <person name="Navidi A."/>
            <person name="Naylor J."/>
            <person name="Negash T."/>
            <person name="Nguyen T."/>
            <person name="Nguyen N."/>
            <person name="Nicol R."/>
            <person name="Norbu C."/>
            <person name="Norbu N."/>
            <person name="Novod N."/>
            <person name="O'Neill B."/>
            <person name="Osman S."/>
            <person name="Markiewicz E."/>
            <person name="Oyono O.L."/>
            <person name="Patti C."/>
            <person name="Phunkhang P."/>
            <person name="Pierre F."/>
            <person name="Priest M."/>
            <person name="Raghuraman S."/>
            <person name="Rege F."/>
            <person name="Reyes R."/>
            <person name="Rise C."/>
            <person name="Rogov P."/>
            <person name="Ross K."/>
            <person name="Ryan E."/>
            <person name="Settipalli S."/>
            <person name="Shea T."/>
            <person name="Sherpa N."/>
            <person name="Shi L."/>
            <person name="Shih D."/>
            <person name="Sparrow T."/>
            <person name="Spaulding J."/>
            <person name="Stalker J."/>
            <person name="Stange-Thomann N."/>
            <person name="Stavropoulos S."/>
            <person name="Stone C."/>
            <person name="Strader C."/>
            <person name="Tesfaye S."/>
            <person name="Thomson T."/>
            <person name="Thoulutsang Y."/>
            <person name="Thoulutsang D."/>
            <person name="Topham K."/>
            <person name="Topping I."/>
            <person name="Tsamla T."/>
            <person name="Vassiliev H."/>
            <person name="Vo A."/>
            <person name="Wangchuk T."/>
            <person name="Wangdi T."/>
            <person name="Weiand M."/>
            <person name="Wilkinson J."/>
            <person name="Wilson A."/>
            <person name="Yadav S."/>
            <person name="Young G."/>
            <person name="Yu Q."/>
            <person name="Zembek L."/>
            <person name="Zhong D."/>
            <person name="Zimmer A."/>
            <person name="Zwirko Z."/>
            <person name="Jaffe D.B."/>
            <person name="Alvarez P."/>
            <person name="Brockman W."/>
            <person name="Butler J."/>
            <person name="Chin C."/>
            <person name="Gnerre S."/>
            <person name="Grabherr M."/>
            <person name="Kleber M."/>
            <person name="Mauceli E."/>
            <person name="MacCallum I."/>
        </authorList>
    </citation>
    <scope>NUCLEOTIDE SEQUENCE [LARGE SCALE GENOMIC DNA]</scope>
    <source>
        <strain evidence="9">Tucson 15287-2541.00</strain>
    </source>
</reference>
<feature type="compositionally biased region" description="Pro residues" evidence="5">
    <location>
        <begin position="1157"/>
        <end position="1166"/>
    </location>
</feature>
<feature type="region of interest" description="Disordered" evidence="5">
    <location>
        <begin position="363"/>
        <end position="390"/>
    </location>
</feature>
<feature type="coiled-coil region" evidence="4">
    <location>
        <begin position="336"/>
        <end position="363"/>
    </location>
</feature>
<feature type="domain" description="Symplekin/Pta1 N-terminal" evidence="6">
    <location>
        <begin position="117"/>
        <end position="335"/>
    </location>
</feature>
<dbReference type="HOGENOM" id="CLU_004756_0_0_1"/>
<dbReference type="PhylomeDB" id="B4JGG9"/>
<dbReference type="InParanoid" id="B4JGG9"/>
<comment type="subcellular location">
    <subcellularLocation>
        <location evidence="1">Nucleus</location>
    </subcellularLocation>
</comment>
<dbReference type="EMBL" id="CH916369">
    <property type="protein sequence ID" value="EDV93666.1"/>
    <property type="molecule type" value="Genomic_DNA"/>
</dbReference>
<dbReference type="STRING" id="7222.B4JGG9"/>
<dbReference type="OMA" id="NVRYGIM"/>
<dbReference type="AlphaFoldDB" id="B4JGG9"/>
<keyword evidence="4" id="KW-0175">Coiled coil</keyword>
<protein>
    <submittedName>
        <fullName evidence="8">GH19442</fullName>
    </submittedName>
</protein>
<evidence type="ECO:0000256" key="3">
    <source>
        <dbReference type="ARBA" id="ARBA00023242"/>
    </source>
</evidence>
<name>B4JGG9_DROGR</name>
<dbReference type="eggNOG" id="KOG1895">
    <property type="taxonomic scope" value="Eukaryota"/>
</dbReference>
<dbReference type="GO" id="GO:0035363">
    <property type="term" value="C:histone locus body"/>
    <property type="evidence" value="ECO:0007669"/>
    <property type="project" value="EnsemblMetazoa"/>
</dbReference>
<dbReference type="SUPFAM" id="SSF48371">
    <property type="entry name" value="ARM repeat"/>
    <property type="match status" value="1"/>
</dbReference>
<dbReference type="InterPro" id="IPR016024">
    <property type="entry name" value="ARM-type_fold"/>
</dbReference>
<dbReference type="InterPro" id="IPR032460">
    <property type="entry name" value="Symplekin/Pta1_N"/>
</dbReference>
<dbReference type="GO" id="GO:0005847">
    <property type="term" value="C:mRNA cleavage and polyadenylation specificity factor complex"/>
    <property type="evidence" value="ECO:0007669"/>
    <property type="project" value="EnsemblMetazoa"/>
</dbReference>
<dbReference type="GO" id="GO:0180010">
    <property type="term" value="P:co-transcriptional mRNA 3'-end processing, cleavage and polyadenylation pathway"/>
    <property type="evidence" value="ECO:0007669"/>
    <property type="project" value="EnsemblMetazoa"/>
</dbReference>
<dbReference type="KEGG" id="dgr:6564360"/>
<dbReference type="InterPro" id="IPR011989">
    <property type="entry name" value="ARM-like"/>
</dbReference>
<evidence type="ECO:0000256" key="5">
    <source>
        <dbReference type="SAM" id="MobiDB-lite"/>
    </source>
</evidence>
<dbReference type="Gene3D" id="1.25.10.10">
    <property type="entry name" value="Leucine-rich Repeat Variant"/>
    <property type="match status" value="1"/>
</dbReference>
<dbReference type="Pfam" id="PF12295">
    <property type="entry name" value="Symplekin_C"/>
    <property type="match status" value="1"/>
</dbReference>
<feature type="domain" description="Symplekin C-terminal" evidence="7">
    <location>
        <begin position="894"/>
        <end position="1074"/>
    </location>
</feature>
<dbReference type="Pfam" id="PF11935">
    <property type="entry name" value="SYMPK_PTA1_N"/>
    <property type="match status" value="1"/>
</dbReference>
<dbReference type="InterPro" id="IPR022075">
    <property type="entry name" value="Symplekin_C"/>
</dbReference>
<evidence type="ECO:0000313" key="9">
    <source>
        <dbReference type="Proteomes" id="UP000001070"/>
    </source>
</evidence>
<dbReference type="GO" id="GO:0061689">
    <property type="term" value="C:tricellular tight junction"/>
    <property type="evidence" value="ECO:0007669"/>
    <property type="project" value="EnsemblMetazoa"/>
</dbReference>